<accession>A0A821E5A1</accession>
<evidence type="ECO:0000313" key="2">
    <source>
        <dbReference type="EMBL" id="CAF4631142.1"/>
    </source>
</evidence>
<feature type="region of interest" description="Disordered" evidence="1">
    <location>
        <begin position="33"/>
        <end position="72"/>
    </location>
</feature>
<comment type="caution">
    <text evidence="2">The sequence shown here is derived from an EMBL/GenBank/DDBJ whole genome shotgun (WGS) entry which is preliminary data.</text>
</comment>
<feature type="non-terminal residue" evidence="2">
    <location>
        <position position="1"/>
    </location>
</feature>
<evidence type="ECO:0000256" key="1">
    <source>
        <dbReference type="SAM" id="MobiDB-lite"/>
    </source>
</evidence>
<sequence length="140" mass="16007">MPPKRKTCNLLKSNNKEKANQMSFFAPVYQNDNIQMNDEESGSELSINTPSYQKFPNKTKQESTELNDQDQSAEISTAKIAARIDQIQNSIEQAKTMLQSMEKFKNLVPGSQEQCEKLYIIIENLEEQRAGYVNLLNLIT</sequence>
<protein>
    <submittedName>
        <fullName evidence="2">Uncharacterized protein</fullName>
    </submittedName>
</protein>
<proteinExistence type="predicted"/>
<gene>
    <name evidence="2" type="ORF">UJA718_LOCUS32584</name>
</gene>
<reference evidence="2" key="1">
    <citation type="submission" date="2021-02" db="EMBL/GenBank/DDBJ databases">
        <authorList>
            <person name="Nowell W R."/>
        </authorList>
    </citation>
    <scope>NUCLEOTIDE SEQUENCE</scope>
</reference>
<dbReference type="EMBL" id="CAJOBP010028103">
    <property type="protein sequence ID" value="CAF4631142.1"/>
    <property type="molecule type" value="Genomic_DNA"/>
</dbReference>
<keyword evidence="3" id="KW-1185">Reference proteome</keyword>
<organism evidence="2 3">
    <name type="scientific">Rotaria socialis</name>
    <dbReference type="NCBI Taxonomy" id="392032"/>
    <lineage>
        <taxon>Eukaryota</taxon>
        <taxon>Metazoa</taxon>
        <taxon>Spiralia</taxon>
        <taxon>Gnathifera</taxon>
        <taxon>Rotifera</taxon>
        <taxon>Eurotatoria</taxon>
        <taxon>Bdelloidea</taxon>
        <taxon>Philodinida</taxon>
        <taxon>Philodinidae</taxon>
        <taxon>Rotaria</taxon>
    </lineage>
</organism>
<dbReference type="Proteomes" id="UP000663873">
    <property type="component" value="Unassembled WGS sequence"/>
</dbReference>
<evidence type="ECO:0000313" key="3">
    <source>
        <dbReference type="Proteomes" id="UP000663873"/>
    </source>
</evidence>
<name>A0A821E5A1_9BILA</name>
<dbReference type="AlphaFoldDB" id="A0A821E5A1"/>
<feature type="compositionally biased region" description="Polar residues" evidence="1">
    <location>
        <begin position="43"/>
        <end position="72"/>
    </location>
</feature>